<evidence type="ECO:0000313" key="7">
    <source>
        <dbReference type="EMBL" id="MDQ0256557.1"/>
    </source>
</evidence>
<sequence length="238" mass="27557">MIEARNTVHPLSLYEQLTKQTKTLFESYGSEIQLKKGSVLFYEGDKADHIFLIEMGKVRLTKTSAEGKVFFLQIKKRHDIIGELSLYNAINYHFNAEIVQDTILHRYNRKDVEELLLKNNELAVCFMKSLSTENHTILSQFRDLIFCGKEGAVYSILIRLSNEYGKEISTGLLINRKITNQELANYIGATRESINRILKRLIKNNIISVNTKYITIHNIDYLKEHLRCKHCPATECTI</sequence>
<dbReference type="PANTHER" id="PTHR24567:SF74">
    <property type="entry name" value="HTH-TYPE TRANSCRIPTIONAL REGULATOR ARCR"/>
    <property type="match status" value="1"/>
</dbReference>
<evidence type="ECO:0000259" key="6">
    <source>
        <dbReference type="PROSITE" id="PS51063"/>
    </source>
</evidence>
<keyword evidence="8" id="KW-1185">Reference proteome</keyword>
<dbReference type="InterPro" id="IPR050397">
    <property type="entry name" value="Env_Response_Regulators"/>
</dbReference>
<keyword evidence="2" id="KW-0238">DNA-binding</keyword>
<evidence type="ECO:0000313" key="8">
    <source>
        <dbReference type="Proteomes" id="UP001230005"/>
    </source>
</evidence>
<dbReference type="InterPro" id="IPR014710">
    <property type="entry name" value="RmlC-like_jellyroll"/>
</dbReference>
<dbReference type="PROSITE" id="PS00042">
    <property type="entry name" value="HTH_CRP_1"/>
    <property type="match status" value="1"/>
</dbReference>
<dbReference type="InterPro" id="IPR018335">
    <property type="entry name" value="Tscrpt_reg_HTH_Crp-type_CS"/>
</dbReference>
<dbReference type="Gene3D" id="1.10.10.10">
    <property type="entry name" value="Winged helix-like DNA-binding domain superfamily/Winged helix DNA-binding domain"/>
    <property type="match status" value="1"/>
</dbReference>
<comment type="caution">
    <text evidence="7">The sequence shown here is derived from an EMBL/GenBank/DDBJ whole genome shotgun (WGS) entry which is preliminary data.</text>
</comment>
<dbReference type="InterPro" id="IPR036388">
    <property type="entry name" value="WH-like_DNA-bd_sf"/>
</dbReference>
<dbReference type="RefSeq" id="WP_307328863.1">
    <property type="nucleotide sequence ID" value="NZ_JAUSUG010000017.1"/>
</dbReference>
<dbReference type="InterPro" id="IPR012318">
    <property type="entry name" value="HTH_CRP"/>
</dbReference>
<accession>A0ABU0A0M5</accession>
<dbReference type="PANTHER" id="PTHR24567">
    <property type="entry name" value="CRP FAMILY TRANSCRIPTIONAL REGULATORY PROTEIN"/>
    <property type="match status" value="1"/>
</dbReference>
<dbReference type="PRINTS" id="PR00034">
    <property type="entry name" value="HTHCRP"/>
</dbReference>
<evidence type="ECO:0000256" key="1">
    <source>
        <dbReference type="ARBA" id="ARBA00023015"/>
    </source>
</evidence>
<dbReference type="Pfam" id="PF00027">
    <property type="entry name" value="cNMP_binding"/>
    <property type="match status" value="1"/>
</dbReference>
<dbReference type="InterPro" id="IPR036390">
    <property type="entry name" value="WH_DNA-bd_sf"/>
</dbReference>
<dbReference type="Gene3D" id="2.60.120.10">
    <property type="entry name" value="Jelly Rolls"/>
    <property type="match status" value="1"/>
</dbReference>
<dbReference type="CDD" id="cd00038">
    <property type="entry name" value="CAP_ED"/>
    <property type="match status" value="1"/>
</dbReference>
<evidence type="ECO:0000256" key="2">
    <source>
        <dbReference type="ARBA" id="ARBA00023125"/>
    </source>
</evidence>
<feature type="domain" description="HTH crp-type" evidence="6">
    <location>
        <begin position="147"/>
        <end position="220"/>
    </location>
</feature>
<keyword evidence="4" id="KW-0804">Transcription</keyword>
<dbReference type="PROSITE" id="PS50042">
    <property type="entry name" value="CNMP_BINDING_3"/>
    <property type="match status" value="1"/>
</dbReference>
<dbReference type="CDD" id="cd00092">
    <property type="entry name" value="HTH_CRP"/>
    <property type="match status" value="1"/>
</dbReference>
<organism evidence="7 8">
    <name type="scientific">Evansella vedderi</name>
    <dbReference type="NCBI Taxonomy" id="38282"/>
    <lineage>
        <taxon>Bacteria</taxon>
        <taxon>Bacillati</taxon>
        <taxon>Bacillota</taxon>
        <taxon>Bacilli</taxon>
        <taxon>Bacillales</taxon>
        <taxon>Bacillaceae</taxon>
        <taxon>Evansella</taxon>
    </lineage>
</organism>
<protein>
    <submittedName>
        <fullName evidence="7">CRP/FNR family transcriptional regulator</fullName>
    </submittedName>
</protein>
<dbReference type="SMART" id="SM00100">
    <property type="entry name" value="cNMP"/>
    <property type="match status" value="1"/>
</dbReference>
<dbReference type="PROSITE" id="PS51063">
    <property type="entry name" value="HTH_CRP_2"/>
    <property type="match status" value="1"/>
</dbReference>
<dbReference type="Proteomes" id="UP001230005">
    <property type="component" value="Unassembled WGS sequence"/>
</dbReference>
<dbReference type="InterPro" id="IPR000595">
    <property type="entry name" value="cNMP-bd_dom"/>
</dbReference>
<feature type="domain" description="Cyclic nucleotide-binding" evidence="5">
    <location>
        <begin position="13"/>
        <end position="122"/>
    </location>
</feature>
<dbReference type="Pfam" id="PF13545">
    <property type="entry name" value="HTH_Crp_2"/>
    <property type="match status" value="1"/>
</dbReference>
<reference evidence="7 8" key="1">
    <citation type="submission" date="2023-07" db="EMBL/GenBank/DDBJ databases">
        <title>Genomic Encyclopedia of Type Strains, Phase IV (KMG-IV): sequencing the most valuable type-strain genomes for metagenomic binning, comparative biology and taxonomic classification.</title>
        <authorList>
            <person name="Goeker M."/>
        </authorList>
    </citation>
    <scope>NUCLEOTIDE SEQUENCE [LARGE SCALE GENOMIC DNA]</scope>
    <source>
        <strain evidence="7 8">DSM 9768</strain>
    </source>
</reference>
<dbReference type="EMBL" id="JAUSUG010000017">
    <property type="protein sequence ID" value="MDQ0256557.1"/>
    <property type="molecule type" value="Genomic_DNA"/>
</dbReference>
<gene>
    <name evidence="7" type="ORF">J2S74_003977</name>
</gene>
<dbReference type="SMART" id="SM00419">
    <property type="entry name" value="HTH_CRP"/>
    <property type="match status" value="1"/>
</dbReference>
<name>A0ABU0A0M5_9BACI</name>
<evidence type="ECO:0000256" key="3">
    <source>
        <dbReference type="ARBA" id="ARBA00023159"/>
    </source>
</evidence>
<keyword evidence="3" id="KW-0010">Activator</keyword>
<dbReference type="SUPFAM" id="SSF51206">
    <property type="entry name" value="cAMP-binding domain-like"/>
    <property type="match status" value="1"/>
</dbReference>
<keyword evidence="1" id="KW-0805">Transcription regulation</keyword>
<dbReference type="SUPFAM" id="SSF46785">
    <property type="entry name" value="Winged helix' DNA-binding domain"/>
    <property type="match status" value="1"/>
</dbReference>
<dbReference type="InterPro" id="IPR018490">
    <property type="entry name" value="cNMP-bd_dom_sf"/>
</dbReference>
<proteinExistence type="predicted"/>
<evidence type="ECO:0000256" key="4">
    <source>
        <dbReference type="ARBA" id="ARBA00023163"/>
    </source>
</evidence>
<evidence type="ECO:0000259" key="5">
    <source>
        <dbReference type="PROSITE" id="PS50042"/>
    </source>
</evidence>